<evidence type="ECO:0000313" key="3">
    <source>
        <dbReference type="EMBL" id="SFV68010.1"/>
    </source>
</evidence>
<dbReference type="InterPro" id="IPR050595">
    <property type="entry name" value="Bact_response_regulator"/>
</dbReference>
<dbReference type="PROSITE" id="PS50110">
    <property type="entry name" value="RESPONSE_REGULATORY"/>
    <property type="match status" value="1"/>
</dbReference>
<name>A0A1W1CQ29_9ZZZZ</name>
<dbReference type="InterPro" id="IPR001789">
    <property type="entry name" value="Sig_transdc_resp-reg_receiver"/>
</dbReference>
<dbReference type="SMART" id="SM00448">
    <property type="entry name" value="REC"/>
    <property type="match status" value="1"/>
</dbReference>
<dbReference type="PANTHER" id="PTHR44591:SF3">
    <property type="entry name" value="RESPONSE REGULATORY DOMAIN-CONTAINING PROTEIN"/>
    <property type="match status" value="1"/>
</dbReference>
<feature type="domain" description="Response regulatory" evidence="2">
    <location>
        <begin position="4"/>
        <end position="122"/>
    </location>
</feature>
<dbReference type="AlphaFoldDB" id="A0A1W1CQ29"/>
<dbReference type="GO" id="GO:0016301">
    <property type="term" value="F:kinase activity"/>
    <property type="evidence" value="ECO:0007669"/>
    <property type="project" value="UniProtKB-KW"/>
</dbReference>
<reference evidence="3" key="1">
    <citation type="submission" date="2016-10" db="EMBL/GenBank/DDBJ databases">
        <authorList>
            <person name="de Groot N.N."/>
        </authorList>
    </citation>
    <scope>NUCLEOTIDE SEQUENCE</scope>
</reference>
<protein>
    <submittedName>
        <fullName evidence="3">Signal transduction histidine kinase</fullName>
    </submittedName>
</protein>
<dbReference type="GO" id="GO:0000160">
    <property type="term" value="P:phosphorelay signal transduction system"/>
    <property type="evidence" value="ECO:0007669"/>
    <property type="project" value="InterPro"/>
</dbReference>
<dbReference type="Pfam" id="PF00072">
    <property type="entry name" value="Response_reg"/>
    <property type="match status" value="1"/>
</dbReference>
<dbReference type="SUPFAM" id="SSF52172">
    <property type="entry name" value="CheY-like"/>
    <property type="match status" value="1"/>
</dbReference>
<keyword evidence="3" id="KW-0418">Kinase</keyword>
<keyword evidence="1" id="KW-0597">Phosphoprotein</keyword>
<dbReference type="Gene3D" id="3.40.50.2300">
    <property type="match status" value="1"/>
</dbReference>
<dbReference type="PANTHER" id="PTHR44591">
    <property type="entry name" value="STRESS RESPONSE REGULATOR PROTEIN 1"/>
    <property type="match status" value="1"/>
</dbReference>
<organism evidence="3">
    <name type="scientific">hydrothermal vent metagenome</name>
    <dbReference type="NCBI Taxonomy" id="652676"/>
    <lineage>
        <taxon>unclassified sequences</taxon>
        <taxon>metagenomes</taxon>
        <taxon>ecological metagenomes</taxon>
    </lineage>
</organism>
<evidence type="ECO:0000259" key="2">
    <source>
        <dbReference type="PROSITE" id="PS50110"/>
    </source>
</evidence>
<proteinExistence type="predicted"/>
<accession>A0A1W1CQ29</accession>
<sequence>MVRRVLIVDDFEYNLEFEEKVIKSLSKEGNVSIHVDVALNVAEALTKISQNGVYDAMVIDMNLPDGSGSVIAKEALKKSKTTKIAALTLYPEEYENSHALFDLFLRKPIMPMDYKKNFKQLLNLEV</sequence>
<keyword evidence="3" id="KW-0808">Transferase</keyword>
<dbReference type="InterPro" id="IPR011006">
    <property type="entry name" value="CheY-like_superfamily"/>
</dbReference>
<dbReference type="EMBL" id="FPHL01000049">
    <property type="protein sequence ID" value="SFV68010.1"/>
    <property type="molecule type" value="Genomic_DNA"/>
</dbReference>
<gene>
    <name evidence="3" type="ORF">MNB_SV-10-1561</name>
</gene>
<evidence type="ECO:0000256" key="1">
    <source>
        <dbReference type="ARBA" id="ARBA00022553"/>
    </source>
</evidence>